<dbReference type="GO" id="GO:0006508">
    <property type="term" value="P:proteolysis"/>
    <property type="evidence" value="ECO:0007669"/>
    <property type="project" value="InterPro"/>
</dbReference>
<dbReference type="GO" id="GO:0004519">
    <property type="term" value="F:endonuclease activity"/>
    <property type="evidence" value="ECO:0007669"/>
    <property type="project" value="UniProtKB-KW"/>
</dbReference>
<dbReference type="AlphaFoldDB" id="F1KU04"/>
<keyword evidence="2" id="KW-0548">Nucleotidyltransferase</keyword>
<keyword evidence="1" id="KW-0808">Transferase</keyword>
<evidence type="ECO:0000256" key="5">
    <source>
        <dbReference type="ARBA" id="ARBA00022801"/>
    </source>
</evidence>
<dbReference type="InterPro" id="IPR021109">
    <property type="entry name" value="Peptidase_aspartic_dom_sf"/>
</dbReference>
<dbReference type="InterPro" id="IPR001995">
    <property type="entry name" value="Peptidase_A2_cat"/>
</dbReference>
<proteinExistence type="evidence at transcript level"/>
<dbReference type="GO" id="GO:0016779">
    <property type="term" value="F:nucleotidyltransferase activity"/>
    <property type="evidence" value="ECO:0007669"/>
    <property type="project" value="UniProtKB-KW"/>
</dbReference>
<reference evidence="7" key="1">
    <citation type="journal article" date="2011" name="Genome Res.">
        <title>Deep small RNA sequencing from the nematode Ascaris reveals conservation, functional diversification, and novel developmental profiles.</title>
        <authorList>
            <person name="Wang J."/>
            <person name="Czech B."/>
            <person name="Crunk A."/>
            <person name="Wallace A."/>
            <person name="Mitreva M."/>
            <person name="Hannon G.J."/>
            <person name="Davis R.E."/>
        </authorList>
    </citation>
    <scope>NUCLEOTIDE SEQUENCE</scope>
</reference>
<dbReference type="Pfam" id="PF23309">
    <property type="entry name" value="DUF7083"/>
    <property type="match status" value="1"/>
</dbReference>
<keyword evidence="3" id="KW-0540">Nuclease</keyword>
<dbReference type="EMBL" id="JI165849">
    <property type="protein sequence ID" value="ADY41358.1"/>
    <property type="molecule type" value="mRNA"/>
</dbReference>
<dbReference type="PANTHER" id="PTHR37984:SF5">
    <property type="entry name" value="PROTEIN NYNRIN-LIKE"/>
    <property type="match status" value="1"/>
</dbReference>
<evidence type="ECO:0000256" key="1">
    <source>
        <dbReference type="ARBA" id="ARBA00022679"/>
    </source>
</evidence>
<protein>
    <recommendedName>
        <fullName evidence="6">Peptidase A2 domain-containing protein</fullName>
    </recommendedName>
</protein>
<keyword evidence="4" id="KW-0255">Endonuclease</keyword>
<dbReference type="Gene3D" id="2.40.70.10">
    <property type="entry name" value="Acid Proteases"/>
    <property type="match status" value="1"/>
</dbReference>
<evidence type="ECO:0000256" key="3">
    <source>
        <dbReference type="ARBA" id="ARBA00022722"/>
    </source>
</evidence>
<sequence length="650" mass="73754">MAGNHGSSAAINIEAVRAIIEAQEERQQRTLSAILELADRQQQALLERVERMLTAIKPAPPASTAEFITSSLSTRLPEFAYDPDNGGTFDVWFNRYEDIISKDGAALDDAARARLIVSKLDATTYARFTNHILPKRASELSLEDTVKTLKELFGHNTSIFARRYVYLRTQRNGESLNDYTGIVNQRHEMAEFNTITPEQMKCLVWICGLHSSEDADIRTRALRKMEDNPQATLKELTTEIQQFLSIRQDTKLLNSPSASLLPEINTVNTRKNCMPNPPSPCFRCGRLHWAKDCDFINKTCHDCKLIGHKKGFCKNFTKKKKKKQNSRKERRAANYVTVITSNAADIAPINRIYRQVQINGITVQMRLDTGADVTLLSVRDWIAINRPKLLPPLVKLKSANNKNIKVRGYFECDFDINGHKGRGYCHVADTQSLLGIDWISQNEPLFRSLTEGVICNVSATTLNRLRSTLIARLQKQFPTVFTPGLGRCTKSKAHLTLKPDARPIFRKSRPVPYAAQLRDTKMEEQFNRHHGARRRHFKVGDAVYAKDYRGPKSTWIPGIVVRKVGNATYSVRCGNLLWTRHINQLRSRKKTPPLGQLLDVFDLPLFNSDTSTANPVSDSSTPIICLRRSTRTRRAPKRLHMDPTKATYRS</sequence>
<dbReference type="InterPro" id="IPR050951">
    <property type="entry name" value="Retrovirus_Pol_polyprotein"/>
</dbReference>
<feature type="domain" description="Peptidase A2" evidence="6">
    <location>
        <begin position="363"/>
        <end position="381"/>
    </location>
</feature>
<evidence type="ECO:0000313" key="7">
    <source>
        <dbReference type="EMBL" id="ADY41358.1"/>
    </source>
</evidence>
<dbReference type="GO" id="GO:0004190">
    <property type="term" value="F:aspartic-type endopeptidase activity"/>
    <property type="evidence" value="ECO:0007669"/>
    <property type="project" value="InterPro"/>
</dbReference>
<name>F1KU04_ASCSU</name>
<dbReference type="SUPFAM" id="SSF50630">
    <property type="entry name" value="Acid proteases"/>
    <property type="match status" value="1"/>
</dbReference>
<organism evidence="7">
    <name type="scientific">Ascaris suum</name>
    <name type="common">Pig roundworm</name>
    <name type="synonym">Ascaris lumbricoides</name>
    <dbReference type="NCBI Taxonomy" id="6253"/>
    <lineage>
        <taxon>Eukaryota</taxon>
        <taxon>Metazoa</taxon>
        <taxon>Ecdysozoa</taxon>
        <taxon>Nematoda</taxon>
        <taxon>Chromadorea</taxon>
        <taxon>Rhabditida</taxon>
        <taxon>Spirurina</taxon>
        <taxon>Ascaridomorpha</taxon>
        <taxon>Ascaridoidea</taxon>
        <taxon>Ascarididae</taxon>
        <taxon>Ascaris</taxon>
    </lineage>
</organism>
<evidence type="ECO:0000256" key="4">
    <source>
        <dbReference type="ARBA" id="ARBA00022759"/>
    </source>
</evidence>
<dbReference type="InterPro" id="IPR055510">
    <property type="entry name" value="DUF7083"/>
</dbReference>
<accession>F1KU04</accession>
<evidence type="ECO:0000256" key="2">
    <source>
        <dbReference type="ARBA" id="ARBA00022695"/>
    </source>
</evidence>
<keyword evidence="5" id="KW-0378">Hydrolase</keyword>
<evidence type="ECO:0000259" key="6">
    <source>
        <dbReference type="PROSITE" id="PS50175"/>
    </source>
</evidence>
<dbReference type="PANTHER" id="PTHR37984">
    <property type="entry name" value="PROTEIN CBG26694"/>
    <property type="match status" value="1"/>
</dbReference>
<dbReference type="PROSITE" id="PS50175">
    <property type="entry name" value="ASP_PROT_RETROV"/>
    <property type="match status" value="1"/>
</dbReference>